<dbReference type="PANTHER" id="PTHR10259">
    <property type="entry name" value="THIOPURINE S-METHYLTRANSFERASE"/>
    <property type="match status" value="1"/>
</dbReference>
<keyword evidence="8" id="KW-0949">S-adenosyl-L-methionine</keyword>
<dbReference type="GO" id="GO:0005737">
    <property type="term" value="C:cytoplasm"/>
    <property type="evidence" value="ECO:0007669"/>
    <property type="project" value="UniProtKB-SubCell"/>
</dbReference>
<evidence type="ECO:0000256" key="1">
    <source>
        <dbReference type="ARBA" id="ARBA00000903"/>
    </source>
</evidence>
<reference evidence="9 10" key="1">
    <citation type="submission" date="2017-05" db="EMBL/GenBank/DDBJ databases">
        <authorList>
            <person name="Varghese N."/>
            <person name="Submissions S."/>
        </authorList>
    </citation>
    <scope>NUCLEOTIDE SEQUENCE [LARGE SCALE GENOMIC DNA]</scope>
    <source>
        <strain evidence="9 10">DSM 21194</strain>
    </source>
</reference>
<gene>
    <name evidence="9" type="ORF">SAMN06265218_101103</name>
</gene>
<dbReference type="Proteomes" id="UP000317593">
    <property type="component" value="Unassembled WGS sequence"/>
</dbReference>
<dbReference type="PANTHER" id="PTHR10259:SF11">
    <property type="entry name" value="THIOPURINE S-METHYLTRANSFERASE"/>
    <property type="match status" value="1"/>
</dbReference>
<evidence type="ECO:0000256" key="2">
    <source>
        <dbReference type="ARBA" id="ARBA00004496"/>
    </source>
</evidence>
<accession>A0A521AGK5</accession>
<evidence type="ECO:0000256" key="6">
    <source>
        <dbReference type="ARBA" id="ARBA00022603"/>
    </source>
</evidence>
<dbReference type="GO" id="GO:0008119">
    <property type="term" value="F:thiopurine S-methyltransferase activity"/>
    <property type="evidence" value="ECO:0007669"/>
    <property type="project" value="UniProtKB-EC"/>
</dbReference>
<comment type="catalytic activity">
    <reaction evidence="1">
        <text>S-adenosyl-L-methionine + a thiopurine = S-adenosyl-L-homocysteine + a thiopurine S-methylether.</text>
        <dbReference type="EC" id="2.1.1.67"/>
    </reaction>
</comment>
<evidence type="ECO:0000256" key="5">
    <source>
        <dbReference type="ARBA" id="ARBA00022490"/>
    </source>
</evidence>
<dbReference type="InterPro" id="IPR029063">
    <property type="entry name" value="SAM-dependent_MTases_sf"/>
</dbReference>
<keyword evidence="5" id="KW-0963">Cytoplasm</keyword>
<evidence type="ECO:0000313" key="9">
    <source>
        <dbReference type="EMBL" id="SMO33975.1"/>
    </source>
</evidence>
<comment type="similarity">
    <text evidence="3">Belongs to the class I-like SAM-binding methyltransferase superfamily. TPMT family.</text>
</comment>
<keyword evidence="10" id="KW-1185">Reference proteome</keyword>
<evidence type="ECO:0000313" key="10">
    <source>
        <dbReference type="Proteomes" id="UP000317593"/>
    </source>
</evidence>
<dbReference type="SUPFAM" id="SSF53335">
    <property type="entry name" value="S-adenosyl-L-methionine-dependent methyltransferases"/>
    <property type="match status" value="1"/>
</dbReference>
<keyword evidence="6 9" id="KW-0489">Methyltransferase</keyword>
<comment type="subcellular location">
    <subcellularLocation>
        <location evidence="2">Cytoplasm</location>
    </subcellularLocation>
</comment>
<dbReference type="EMBL" id="FXTH01000001">
    <property type="protein sequence ID" value="SMO33975.1"/>
    <property type="molecule type" value="Genomic_DNA"/>
</dbReference>
<evidence type="ECO:0000256" key="7">
    <source>
        <dbReference type="ARBA" id="ARBA00022679"/>
    </source>
</evidence>
<sequence>MTEVYAPLTRYWSRLQLPKQARVLVPLCGKAHDLDWLADQGYHVIGAEAAQRPLMEVMERSNASFVRTESHGFTVYRSESMELWHGNFLKLPIPPTAPIDAIYDKTSIVALPPAMREQHARKLLSLSQRHTQMLLQSFEYVQEEMNGPPFSVPEQEIATLFGADFKYTLLHEESKIEQLERFRRRGLSSHFLEKVYHLEACRQSD</sequence>
<dbReference type="EC" id="2.1.1.67" evidence="4"/>
<dbReference type="Pfam" id="PF05724">
    <property type="entry name" value="TPMT"/>
    <property type="match status" value="1"/>
</dbReference>
<dbReference type="AlphaFoldDB" id="A0A521AGK5"/>
<proteinExistence type="inferred from homology"/>
<protein>
    <recommendedName>
        <fullName evidence="4">thiopurine S-methyltransferase</fullName>
        <ecNumber evidence="4">2.1.1.67</ecNumber>
    </recommendedName>
</protein>
<dbReference type="InterPro" id="IPR008854">
    <property type="entry name" value="TPMT"/>
</dbReference>
<name>A0A521AGK5_9BACT</name>
<dbReference type="InterPro" id="IPR025835">
    <property type="entry name" value="Thiopurine_S-MeTrfase"/>
</dbReference>
<organism evidence="9 10">
    <name type="scientific">Fodinibius sediminis</name>
    <dbReference type="NCBI Taxonomy" id="1214077"/>
    <lineage>
        <taxon>Bacteria</taxon>
        <taxon>Pseudomonadati</taxon>
        <taxon>Balneolota</taxon>
        <taxon>Balneolia</taxon>
        <taxon>Balneolales</taxon>
        <taxon>Balneolaceae</taxon>
        <taxon>Fodinibius</taxon>
    </lineage>
</organism>
<dbReference type="PROSITE" id="PS51585">
    <property type="entry name" value="SAM_MT_TPMT"/>
    <property type="match status" value="1"/>
</dbReference>
<evidence type="ECO:0000256" key="8">
    <source>
        <dbReference type="ARBA" id="ARBA00022691"/>
    </source>
</evidence>
<evidence type="ECO:0000256" key="3">
    <source>
        <dbReference type="ARBA" id="ARBA00008145"/>
    </source>
</evidence>
<dbReference type="GO" id="GO:0032259">
    <property type="term" value="P:methylation"/>
    <property type="evidence" value="ECO:0007669"/>
    <property type="project" value="UniProtKB-KW"/>
</dbReference>
<dbReference type="Gene3D" id="3.40.50.150">
    <property type="entry name" value="Vaccinia Virus protein VP39"/>
    <property type="match status" value="1"/>
</dbReference>
<keyword evidence="7 9" id="KW-0808">Transferase</keyword>
<dbReference type="PIRSF" id="PIRSF023956">
    <property type="entry name" value="Thiopurine_S-methyltransferase"/>
    <property type="match status" value="1"/>
</dbReference>
<evidence type="ECO:0000256" key="4">
    <source>
        <dbReference type="ARBA" id="ARBA00011905"/>
    </source>
</evidence>